<evidence type="ECO:0000313" key="1">
    <source>
        <dbReference type="EMBL" id="GGV93726.1"/>
    </source>
</evidence>
<protein>
    <recommendedName>
        <fullName evidence="3">Secreted protein</fullName>
    </recommendedName>
</protein>
<evidence type="ECO:0000313" key="2">
    <source>
        <dbReference type="Proteomes" id="UP000660675"/>
    </source>
</evidence>
<dbReference type="Proteomes" id="UP000660675">
    <property type="component" value="Unassembled WGS sequence"/>
</dbReference>
<proteinExistence type="predicted"/>
<evidence type="ECO:0008006" key="3">
    <source>
        <dbReference type="Google" id="ProtNLM"/>
    </source>
</evidence>
<reference evidence="2" key="1">
    <citation type="journal article" date="2019" name="Int. J. Syst. Evol. Microbiol.">
        <title>The Global Catalogue of Microorganisms (GCM) 10K type strain sequencing project: providing services to taxonomists for standard genome sequencing and annotation.</title>
        <authorList>
            <consortium name="The Broad Institute Genomics Platform"/>
            <consortium name="The Broad Institute Genome Sequencing Center for Infectious Disease"/>
            <person name="Wu L."/>
            <person name="Ma J."/>
        </authorList>
    </citation>
    <scope>NUCLEOTIDE SEQUENCE [LARGE SCALE GENOMIC DNA]</scope>
    <source>
        <strain evidence="2">JCM 4376</strain>
    </source>
</reference>
<keyword evidence="2" id="KW-1185">Reference proteome</keyword>
<comment type="caution">
    <text evidence="1">The sequence shown here is derived from an EMBL/GenBank/DDBJ whole genome shotgun (WGS) entry which is preliminary data.</text>
</comment>
<accession>A0ABQ2W5V8</accession>
<name>A0ABQ2W5V8_9ACTN</name>
<dbReference type="EMBL" id="BMTF01000025">
    <property type="protein sequence ID" value="GGV93726.1"/>
    <property type="molecule type" value="Genomic_DNA"/>
</dbReference>
<dbReference type="PROSITE" id="PS51257">
    <property type="entry name" value="PROKAR_LIPOPROTEIN"/>
    <property type="match status" value="1"/>
</dbReference>
<gene>
    <name evidence="1" type="ORF">GCM10015535_57310</name>
</gene>
<organism evidence="1 2">
    <name type="scientific">Streptomyces gelaticus</name>
    <dbReference type="NCBI Taxonomy" id="285446"/>
    <lineage>
        <taxon>Bacteria</taxon>
        <taxon>Bacillati</taxon>
        <taxon>Actinomycetota</taxon>
        <taxon>Actinomycetes</taxon>
        <taxon>Kitasatosporales</taxon>
        <taxon>Streptomycetaceae</taxon>
        <taxon>Streptomyces</taxon>
    </lineage>
</organism>
<sequence length="119" mass="12798">MVWRGSILSMLRHARSSVSCTTSSACSGLRTYLRTKESSTSWCSVYNAVISCSSGVTLDVLISQAGAAWSVAGPELQAVDSPRSGEARNRIRSIRLTSIPDRTGCAVFEDGCDMRFLVS</sequence>